<accession>A0A0B4X396</accession>
<proteinExistence type="predicted"/>
<reference evidence="1 2" key="1">
    <citation type="submission" date="2013-11" db="EMBL/GenBank/DDBJ databases">
        <title>Complete genome sequence of Rhizobium gallicum bv. gallicum R602.</title>
        <authorList>
            <person name="Bustos P."/>
            <person name="Santamaria R.I."/>
            <person name="Lozano L."/>
            <person name="Acosta J.L."/>
            <person name="Ormeno-Orrillo E."/>
            <person name="Rogel M.A."/>
            <person name="Romero D."/>
            <person name="Cevallos M.A."/>
            <person name="Martinez-Romero E."/>
            <person name="Gonzalez V."/>
        </authorList>
    </citation>
    <scope>NUCLEOTIDE SEQUENCE [LARGE SCALE GENOMIC DNA]</scope>
    <source>
        <strain evidence="1 2">R602</strain>
    </source>
</reference>
<keyword evidence="2" id="KW-1185">Reference proteome</keyword>
<sequence length="58" mass="6469">MTAEARMTALVVARCYGDMDARDAFHDLLFNEHKLMWAPPAHAYAGNLPGHVDRLETA</sequence>
<dbReference type="EMBL" id="CP006877">
    <property type="protein sequence ID" value="AJD41616.1"/>
    <property type="molecule type" value="Genomic_DNA"/>
</dbReference>
<dbReference type="KEGG" id="rga:RGR602_CH02290"/>
<organism evidence="1 2">
    <name type="scientific">Rhizobium gallicum bv. gallicum R602sp</name>
    <dbReference type="NCBI Taxonomy" id="1041138"/>
    <lineage>
        <taxon>Bacteria</taxon>
        <taxon>Pseudomonadati</taxon>
        <taxon>Pseudomonadota</taxon>
        <taxon>Alphaproteobacteria</taxon>
        <taxon>Hyphomicrobiales</taxon>
        <taxon>Rhizobiaceae</taxon>
        <taxon>Rhizobium/Agrobacterium group</taxon>
        <taxon>Rhizobium</taxon>
    </lineage>
</organism>
<evidence type="ECO:0000313" key="2">
    <source>
        <dbReference type="Proteomes" id="UP000031368"/>
    </source>
</evidence>
<dbReference type="AlphaFoldDB" id="A0A0B4X396"/>
<dbReference type="HOGENOM" id="CLU_2976171_0_0_5"/>
<name>A0A0B4X396_9HYPH</name>
<gene>
    <name evidence="1" type="ORF">RGR602_CH02290</name>
</gene>
<protein>
    <submittedName>
        <fullName evidence="1">Uncharacterized protein</fullName>
    </submittedName>
</protein>
<evidence type="ECO:0000313" key="1">
    <source>
        <dbReference type="EMBL" id="AJD41616.1"/>
    </source>
</evidence>
<dbReference type="Proteomes" id="UP000031368">
    <property type="component" value="Chromosome"/>
</dbReference>